<evidence type="ECO:0000313" key="1">
    <source>
        <dbReference type="EMBL" id="KUG24590.1"/>
    </source>
</evidence>
<proteinExistence type="predicted"/>
<dbReference type="AlphaFoldDB" id="A0A0W8FV57"/>
<sequence>MPSDDLKKNFQILIPDSCPAIAEKTLKSMISYANTFNDFVYANYSFIL</sequence>
<organism evidence="1">
    <name type="scientific">hydrocarbon metagenome</name>
    <dbReference type="NCBI Taxonomy" id="938273"/>
    <lineage>
        <taxon>unclassified sequences</taxon>
        <taxon>metagenomes</taxon>
        <taxon>ecological metagenomes</taxon>
    </lineage>
</organism>
<name>A0A0W8FV57_9ZZZZ</name>
<accession>A0A0W8FV57</accession>
<gene>
    <name evidence="1" type="ORF">ASZ90_005584</name>
</gene>
<dbReference type="EMBL" id="LNQE01000842">
    <property type="protein sequence ID" value="KUG24590.1"/>
    <property type="molecule type" value="Genomic_DNA"/>
</dbReference>
<reference evidence="1" key="1">
    <citation type="journal article" date="2015" name="Proc. Natl. Acad. Sci. U.S.A.">
        <title>Networks of energetic and metabolic interactions define dynamics in microbial communities.</title>
        <authorList>
            <person name="Embree M."/>
            <person name="Liu J.K."/>
            <person name="Al-Bassam M.M."/>
            <person name="Zengler K."/>
        </authorList>
    </citation>
    <scope>NUCLEOTIDE SEQUENCE</scope>
</reference>
<protein>
    <submittedName>
        <fullName evidence="1">Uncharacterized protein</fullName>
    </submittedName>
</protein>
<comment type="caution">
    <text evidence="1">The sequence shown here is derived from an EMBL/GenBank/DDBJ whole genome shotgun (WGS) entry which is preliminary data.</text>
</comment>